<accession>A0A560D4N1</accession>
<reference evidence="1 2" key="1">
    <citation type="submission" date="2019-06" db="EMBL/GenBank/DDBJ databases">
        <title>Genomic Encyclopedia of Type Strains, Phase IV (KMG-V): Genome sequencing to study the core and pangenomes of soil and plant-associated prokaryotes.</title>
        <authorList>
            <person name="Whitman W."/>
        </authorList>
    </citation>
    <scope>NUCLEOTIDE SEQUENCE [LARGE SCALE GENOMIC DNA]</scope>
    <source>
        <strain evidence="1 2">BR 510</strain>
    </source>
</reference>
<name>A0A560D4N1_9BRAD</name>
<proteinExistence type="predicted"/>
<organism evidence="1 2">
    <name type="scientific">Bradyrhizobium stylosanthis</name>
    <dbReference type="NCBI Taxonomy" id="1803665"/>
    <lineage>
        <taxon>Bacteria</taxon>
        <taxon>Pseudomonadati</taxon>
        <taxon>Pseudomonadota</taxon>
        <taxon>Alphaproteobacteria</taxon>
        <taxon>Hyphomicrobiales</taxon>
        <taxon>Nitrobacteraceae</taxon>
        <taxon>Bradyrhizobium</taxon>
    </lineage>
</organism>
<comment type="caution">
    <text evidence="1">The sequence shown here is derived from an EMBL/GenBank/DDBJ whole genome shotgun (WGS) entry which is preliminary data.</text>
</comment>
<dbReference type="RefSeq" id="WP_063690563.1">
    <property type="nucleotide sequence ID" value="NZ_VITK01000012.1"/>
</dbReference>
<dbReference type="EMBL" id="VITK01000012">
    <property type="protein sequence ID" value="TWA92059.1"/>
    <property type="molecule type" value="Genomic_DNA"/>
</dbReference>
<gene>
    <name evidence="1" type="ORF">FBZ96_11265</name>
</gene>
<dbReference type="OrthoDB" id="229671at2"/>
<evidence type="ECO:0000313" key="2">
    <source>
        <dbReference type="Proteomes" id="UP000319949"/>
    </source>
</evidence>
<dbReference type="AlphaFoldDB" id="A0A560D4N1"/>
<keyword evidence="2" id="KW-1185">Reference proteome</keyword>
<protein>
    <submittedName>
        <fullName evidence="1">Uncharacterized protein</fullName>
    </submittedName>
</protein>
<dbReference type="Proteomes" id="UP000319949">
    <property type="component" value="Unassembled WGS sequence"/>
</dbReference>
<evidence type="ECO:0000313" key="1">
    <source>
        <dbReference type="EMBL" id="TWA92059.1"/>
    </source>
</evidence>
<sequence>MTPAPMRFRKLLGETLKLSGLDYDTAADSLEAEGDKVAMDAAIAAPAMAKAVEQPFRPFSEMP</sequence>